<keyword evidence="2" id="KW-0812">Transmembrane</keyword>
<feature type="transmembrane region" description="Helical" evidence="2">
    <location>
        <begin position="6"/>
        <end position="27"/>
    </location>
</feature>
<organism evidence="4 5">
    <name type="scientific">Olpidium bornovanus</name>
    <dbReference type="NCBI Taxonomy" id="278681"/>
    <lineage>
        <taxon>Eukaryota</taxon>
        <taxon>Fungi</taxon>
        <taxon>Fungi incertae sedis</taxon>
        <taxon>Olpidiomycota</taxon>
        <taxon>Olpidiomycotina</taxon>
        <taxon>Olpidiomycetes</taxon>
        <taxon>Olpidiales</taxon>
        <taxon>Olpidiaceae</taxon>
        <taxon>Olpidium</taxon>
    </lineage>
</organism>
<dbReference type="AlphaFoldDB" id="A0A8H8A0H0"/>
<dbReference type="Pfam" id="PF06814">
    <property type="entry name" value="GOST_TM"/>
    <property type="match status" value="1"/>
</dbReference>
<evidence type="ECO:0000313" key="4">
    <source>
        <dbReference type="EMBL" id="KAG5462746.1"/>
    </source>
</evidence>
<comment type="caution">
    <text evidence="4">The sequence shown here is derived from an EMBL/GenBank/DDBJ whole genome shotgun (WGS) entry which is preliminary data.</text>
</comment>
<evidence type="ECO:0000313" key="5">
    <source>
        <dbReference type="Proteomes" id="UP000673691"/>
    </source>
</evidence>
<keyword evidence="2" id="KW-0472">Membrane</keyword>
<dbReference type="InterPro" id="IPR053937">
    <property type="entry name" value="GOST_TM"/>
</dbReference>
<name>A0A8H8A0H0_9FUNG</name>
<feature type="region of interest" description="Disordered" evidence="1">
    <location>
        <begin position="70"/>
        <end position="114"/>
    </location>
</feature>
<evidence type="ECO:0000256" key="1">
    <source>
        <dbReference type="SAM" id="MobiDB-lite"/>
    </source>
</evidence>
<dbReference type="Proteomes" id="UP000673691">
    <property type="component" value="Unassembled WGS sequence"/>
</dbReference>
<dbReference type="OrthoDB" id="19932at2759"/>
<evidence type="ECO:0000256" key="2">
    <source>
        <dbReference type="SAM" id="Phobius"/>
    </source>
</evidence>
<feature type="compositionally biased region" description="Basic and acidic residues" evidence="1">
    <location>
        <begin position="161"/>
        <end position="177"/>
    </location>
</feature>
<feature type="compositionally biased region" description="Low complexity" evidence="1">
    <location>
        <begin position="146"/>
        <end position="156"/>
    </location>
</feature>
<gene>
    <name evidence="4" type="ORF">BJ554DRAFT_3741</name>
</gene>
<proteinExistence type="predicted"/>
<feature type="region of interest" description="Disordered" evidence="1">
    <location>
        <begin position="129"/>
        <end position="177"/>
    </location>
</feature>
<reference evidence="4 5" key="1">
    <citation type="journal article" name="Sci. Rep.">
        <title>Genome-scale phylogenetic analyses confirm Olpidium as the closest living zoosporic fungus to the non-flagellated, terrestrial fungi.</title>
        <authorList>
            <person name="Chang Y."/>
            <person name="Rochon D."/>
            <person name="Sekimoto S."/>
            <person name="Wang Y."/>
            <person name="Chovatia M."/>
            <person name="Sandor L."/>
            <person name="Salamov A."/>
            <person name="Grigoriev I.V."/>
            <person name="Stajich J.E."/>
            <person name="Spatafora J.W."/>
        </authorList>
    </citation>
    <scope>NUCLEOTIDE SEQUENCE [LARGE SCALE GENOMIC DNA]</scope>
    <source>
        <strain evidence="4">S191</strain>
    </source>
</reference>
<evidence type="ECO:0000259" key="3">
    <source>
        <dbReference type="Pfam" id="PF06814"/>
    </source>
</evidence>
<protein>
    <recommendedName>
        <fullName evidence="3">GOST seven transmembrane domain-containing protein</fullName>
    </recommendedName>
</protein>
<feature type="domain" description="GOST seven transmembrane" evidence="3">
    <location>
        <begin position="6"/>
        <end position="33"/>
    </location>
</feature>
<keyword evidence="5" id="KW-1185">Reference proteome</keyword>
<sequence length="177" mass="19472">MNTRGIFLKGWMNVLYLIVFVTICYLWRPTANNLRYGLEELSTSDDHDDGAERGVYTTGTEGYRVKLRDQRPAPTAAASDATINETAAGYGVGDRSPVAAGGAERGGVDGINSNDSIFDIGDEVDDWLDGHDAGHVDSHEHRDAGPRQSRSSQSRNRSPRRSREVEERLTGRDSKMS</sequence>
<accession>A0A8H8A0H0</accession>
<keyword evidence="2" id="KW-1133">Transmembrane helix</keyword>
<dbReference type="EMBL" id="JAEFCI010001674">
    <property type="protein sequence ID" value="KAG5462746.1"/>
    <property type="molecule type" value="Genomic_DNA"/>
</dbReference>
<feature type="compositionally biased region" description="Basic and acidic residues" evidence="1">
    <location>
        <begin position="129"/>
        <end position="145"/>
    </location>
</feature>